<evidence type="ECO:0000256" key="17">
    <source>
        <dbReference type="RuleBase" id="RU362038"/>
    </source>
</evidence>
<sequence length="688" mass="74230">MRGRLSNAVRCFSSPAHLRQGQNLTEKIVQRFAILPATADGSQQKLVHSGDYVTIKPQHCMSHDNSWPVATKFMGLGAKKVKDNRQIVNTLDHDVQNKSEANLKKYENIAKFAKLQGIDFYPAGRGIGHQIMIEEGYAFPGNLTVASDSHSNTYGGVASLGTPIVRTDAASIWATGQTWWQIPPVAKVELKGKLAKGVTGKDIIVALCGVFNNDEVLNHAIEFVGDGVEQLSIDYRLTIANMTTEWGALSGLFPVDDKLVQWYQQRLERVGPDHPRINKKTVGELMQNQIKSDADAKYAKHLVIDLSTLAPYVSGPNSVKISNSLTKLSQDNIAINKAYLVSCTNSRLSDIEAAAGILKGHKVHPNVEFYVAAASSLVQKDAEALGAWQTILDAGAKPLPAGCGPCIGLGSGLLKDGEVGISATNRNFKGRMGSKDALAYLASPEVVAASAILGRIGAPEEVDGAPVNASPEIVKSIEIEDSLAPAADDASSGAIDVLEGFPKSIEGELILCNADNINTDGIYPGKYTYQDDISKEQMAEVCMENYDPEFKTKTRSDDIIISGYNFGTGSSREQAATCILARGMKLVVAGSFGNIFSRNAINNALLTLEIPDLINKLREKYQGSNELTIRTGWFLKWDVTTATVTVADSDANVILKQKVGELGTNLQDIIVKGGLEGWVKAELKKENQ</sequence>
<comment type="function">
    <text evidence="1 17">Catalyzes the reversible hydration of cis-homoaconitate to (2R,3S)-homoisocitrate, a step in the alpha-aminoadipate pathway for lysine biosynthesis.</text>
</comment>
<comment type="cofactor">
    <cofactor evidence="17">
        <name>[4Fe-4S] cluster</name>
        <dbReference type="ChEBI" id="CHEBI:49883"/>
    </cofactor>
    <text evidence="17">Binds 1 [4Fe-4S] cluster per subunit.</text>
</comment>
<dbReference type="CDD" id="cd01674">
    <property type="entry name" value="Homoaconitase_Swivel"/>
    <property type="match status" value="1"/>
</dbReference>
<dbReference type="GO" id="GO:0051539">
    <property type="term" value="F:4 iron, 4 sulfur cluster binding"/>
    <property type="evidence" value="ECO:0007669"/>
    <property type="project" value="UniProtKB-UniRule"/>
</dbReference>
<keyword evidence="21" id="KW-1185">Reference proteome</keyword>
<evidence type="ECO:0000256" key="1">
    <source>
        <dbReference type="ARBA" id="ARBA00003422"/>
    </source>
</evidence>
<dbReference type="GO" id="GO:0004409">
    <property type="term" value="F:homoaconitate hydratase activity"/>
    <property type="evidence" value="ECO:0007669"/>
    <property type="project" value="UniProtKB-UniRule"/>
</dbReference>
<keyword evidence="13 17" id="KW-0457">Lysine biosynthesis</keyword>
<dbReference type="SUPFAM" id="SSF52016">
    <property type="entry name" value="LeuD/IlvD-like"/>
    <property type="match status" value="1"/>
</dbReference>
<keyword evidence="10 17" id="KW-0408">Iron</keyword>
<gene>
    <name evidence="20" type="ORF">LELG_05659</name>
</gene>
<dbReference type="FunFam" id="3.30.499.10:FF:000013">
    <property type="entry name" value="Homoaconitase, mitochondrial"/>
    <property type="match status" value="1"/>
</dbReference>
<evidence type="ECO:0000313" key="20">
    <source>
        <dbReference type="EMBL" id="EDK47478.1"/>
    </source>
</evidence>
<dbReference type="GeneID" id="5230275"/>
<dbReference type="PANTHER" id="PTHR43822">
    <property type="entry name" value="HOMOACONITASE, MITOCHONDRIAL-RELATED"/>
    <property type="match status" value="1"/>
</dbReference>
<organism evidence="20 21">
    <name type="scientific">Lodderomyces elongisporus (strain ATCC 11503 / CBS 2605 / JCM 1781 / NBRC 1676 / NRRL YB-4239)</name>
    <name type="common">Yeast</name>
    <name type="synonym">Saccharomyces elongisporus</name>
    <dbReference type="NCBI Taxonomy" id="379508"/>
    <lineage>
        <taxon>Eukaryota</taxon>
        <taxon>Fungi</taxon>
        <taxon>Dikarya</taxon>
        <taxon>Ascomycota</taxon>
        <taxon>Saccharomycotina</taxon>
        <taxon>Pichiomycetes</taxon>
        <taxon>Debaryomycetaceae</taxon>
        <taxon>Candida/Lodderomyces clade</taxon>
        <taxon>Lodderomyces</taxon>
    </lineage>
</organism>
<dbReference type="VEuPathDB" id="FungiDB:LELG_05659"/>
<dbReference type="OMA" id="LCDADNI"/>
<dbReference type="InterPro" id="IPR015931">
    <property type="entry name" value="Acnase/IPM_dHydase_lsu_aba_1/3"/>
</dbReference>
<proteinExistence type="inferred from homology"/>
<feature type="domain" description="Aconitase/3-isopropylmalate dehydratase large subunit alpha/beta/alpha" evidence="18">
    <location>
        <begin position="48"/>
        <end position="454"/>
    </location>
</feature>
<dbReference type="PROSITE" id="PS01244">
    <property type="entry name" value="ACONITASE_2"/>
    <property type="match status" value="1"/>
</dbReference>
<evidence type="ECO:0000256" key="9">
    <source>
        <dbReference type="ARBA" id="ARBA00022946"/>
    </source>
</evidence>
<evidence type="ECO:0000256" key="15">
    <source>
        <dbReference type="ARBA" id="ARBA00029338"/>
    </source>
</evidence>
<dbReference type="InterPro" id="IPR000573">
    <property type="entry name" value="AconitaseA/IPMdHydase_ssu_swvl"/>
</dbReference>
<dbReference type="GO" id="GO:0019878">
    <property type="term" value="P:lysine biosynthetic process via aminoadipic acid"/>
    <property type="evidence" value="ECO:0007669"/>
    <property type="project" value="UniProtKB-UniRule"/>
</dbReference>
<dbReference type="EMBL" id="CH981534">
    <property type="protein sequence ID" value="EDK47478.1"/>
    <property type="molecule type" value="Genomic_DNA"/>
</dbReference>
<keyword evidence="11 17" id="KW-0411">Iron-sulfur</keyword>
<dbReference type="InterPro" id="IPR004418">
    <property type="entry name" value="Homoaconitase_mito"/>
</dbReference>
<dbReference type="InParanoid" id="A5E7S0"/>
<dbReference type="InterPro" id="IPR036008">
    <property type="entry name" value="Aconitase_4Fe-4S_dom"/>
</dbReference>
<dbReference type="Gene3D" id="3.30.499.10">
    <property type="entry name" value="Aconitase, domain 3"/>
    <property type="match status" value="2"/>
</dbReference>
<dbReference type="PANTHER" id="PTHR43822:SF2">
    <property type="entry name" value="HOMOACONITASE, MITOCHONDRIAL"/>
    <property type="match status" value="1"/>
</dbReference>
<dbReference type="GO" id="GO:0046872">
    <property type="term" value="F:metal ion binding"/>
    <property type="evidence" value="ECO:0007669"/>
    <property type="project" value="UniProtKB-UniRule"/>
</dbReference>
<evidence type="ECO:0000256" key="2">
    <source>
        <dbReference type="ARBA" id="ARBA00004173"/>
    </source>
</evidence>
<evidence type="ECO:0000256" key="3">
    <source>
        <dbReference type="ARBA" id="ARBA00005106"/>
    </source>
</evidence>
<evidence type="ECO:0000256" key="13">
    <source>
        <dbReference type="ARBA" id="ARBA00023154"/>
    </source>
</evidence>
<dbReference type="InterPro" id="IPR001030">
    <property type="entry name" value="Acoase/IPM_deHydtase_lsu_aba"/>
</dbReference>
<evidence type="ECO:0000259" key="18">
    <source>
        <dbReference type="Pfam" id="PF00330"/>
    </source>
</evidence>
<feature type="domain" description="Aconitase A/isopropylmalate dehydratase small subunit swivel" evidence="19">
    <location>
        <begin position="493"/>
        <end position="612"/>
    </location>
</feature>
<dbReference type="STRING" id="379508.A5E7S0"/>
<evidence type="ECO:0000256" key="8">
    <source>
        <dbReference type="ARBA" id="ARBA00022723"/>
    </source>
</evidence>
<dbReference type="Gene3D" id="3.20.19.10">
    <property type="entry name" value="Aconitase, domain 4"/>
    <property type="match status" value="1"/>
</dbReference>
<dbReference type="FunCoup" id="A5E7S0">
    <property type="interactions" value="141"/>
</dbReference>
<evidence type="ECO:0000256" key="14">
    <source>
        <dbReference type="ARBA" id="ARBA00023239"/>
    </source>
</evidence>
<evidence type="ECO:0000256" key="12">
    <source>
        <dbReference type="ARBA" id="ARBA00023128"/>
    </source>
</evidence>
<dbReference type="PRINTS" id="PR00415">
    <property type="entry name" value="ACONITASE"/>
</dbReference>
<accession>A5E7S0</accession>
<comment type="catalytic activity">
    <reaction evidence="15 17">
        <text>(2R,3S)-homoisocitrate = cis-homoaconitate + H2O</text>
        <dbReference type="Rhea" id="RHEA:15485"/>
        <dbReference type="ChEBI" id="CHEBI:15377"/>
        <dbReference type="ChEBI" id="CHEBI:15404"/>
        <dbReference type="ChEBI" id="CHEBI:58174"/>
        <dbReference type="EC" id="4.2.1.36"/>
    </reaction>
</comment>
<dbReference type="NCBIfam" id="TIGR00139">
    <property type="entry name" value="h_aconitase"/>
    <property type="match status" value="1"/>
</dbReference>
<dbReference type="KEGG" id="lel:PVL30_004416"/>
<dbReference type="InterPro" id="IPR015928">
    <property type="entry name" value="Aconitase/3IPM_dehydase_swvl"/>
</dbReference>
<keyword evidence="8 17" id="KW-0479">Metal-binding</keyword>
<dbReference type="SUPFAM" id="SSF53732">
    <property type="entry name" value="Aconitase iron-sulfur domain"/>
    <property type="match status" value="1"/>
</dbReference>
<dbReference type="InterPro" id="IPR018136">
    <property type="entry name" value="Aconitase_4Fe-4S_BS"/>
</dbReference>
<evidence type="ECO:0000256" key="4">
    <source>
        <dbReference type="ARBA" id="ARBA00007185"/>
    </source>
</evidence>
<evidence type="ECO:0000313" key="21">
    <source>
        <dbReference type="Proteomes" id="UP000001996"/>
    </source>
</evidence>
<dbReference type="InterPro" id="IPR039386">
    <property type="entry name" value="Homoaconitase_swivel"/>
</dbReference>
<dbReference type="EC" id="4.2.1.36" evidence="5 17"/>
<dbReference type="Pfam" id="PF00330">
    <property type="entry name" value="Aconitase"/>
    <property type="match status" value="1"/>
</dbReference>
<dbReference type="Proteomes" id="UP000001996">
    <property type="component" value="Unassembled WGS sequence"/>
</dbReference>
<protein>
    <recommendedName>
        <fullName evidence="6 17">Homoaconitase, mitochondrial</fullName>
        <ecNumber evidence="5 17">4.2.1.36</ecNumber>
    </recommendedName>
    <alternativeName>
        <fullName evidence="16 17">Homoaconitate hydratase</fullName>
    </alternativeName>
</protein>
<dbReference type="Pfam" id="PF00694">
    <property type="entry name" value="Aconitase_C"/>
    <property type="match status" value="1"/>
</dbReference>
<dbReference type="UniPathway" id="UPA00033">
    <property type="reaction ID" value="UER01027"/>
</dbReference>
<keyword evidence="14 17" id="KW-0456">Lyase</keyword>
<evidence type="ECO:0000256" key="6">
    <source>
        <dbReference type="ARBA" id="ARBA00021560"/>
    </source>
</evidence>
<evidence type="ECO:0000256" key="11">
    <source>
        <dbReference type="ARBA" id="ARBA00023014"/>
    </source>
</evidence>
<comment type="pathway">
    <text evidence="3 17">Amino-acid biosynthesis; L-lysine biosynthesis via AAA pathway; L-alpha-aminoadipate from 2-oxoglutarate: step 3/5.</text>
</comment>
<dbReference type="InterPro" id="IPR050067">
    <property type="entry name" value="IPM_dehydratase_rel_enz"/>
</dbReference>
<keyword evidence="12 17" id="KW-0496">Mitochondrion</keyword>
<evidence type="ECO:0000256" key="5">
    <source>
        <dbReference type="ARBA" id="ARBA00012022"/>
    </source>
</evidence>
<comment type="similarity">
    <text evidence="4 17">Belongs to the aconitase/IPM isomerase family.</text>
</comment>
<dbReference type="eggNOG" id="KOG0453">
    <property type="taxonomic scope" value="Eukaryota"/>
</dbReference>
<reference evidence="20 21" key="1">
    <citation type="journal article" date="2009" name="Nature">
        <title>Evolution of pathogenicity and sexual reproduction in eight Candida genomes.</title>
        <authorList>
            <person name="Butler G."/>
            <person name="Rasmussen M.D."/>
            <person name="Lin M.F."/>
            <person name="Santos M.A."/>
            <person name="Sakthikumar S."/>
            <person name="Munro C.A."/>
            <person name="Rheinbay E."/>
            <person name="Grabherr M."/>
            <person name="Forche A."/>
            <person name="Reedy J.L."/>
            <person name="Agrafioti I."/>
            <person name="Arnaud M.B."/>
            <person name="Bates S."/>
            <person name="Brown A.J."/>
            <person name="Brunke S."/>
            <person name="Costanzo M.C."/>
            <person name="Fitzpatrick D.A."/>
            <person name="de Groot P.W."/>
            <person name="Harris D."/>
            <person name="Hoyer L.L."/>
            <person name="Hube B."/>
            <person name="Klis F.M."/>
            <person name="Kodira C."/>
            <person name="Lennard N."/>
            <person name="Logue M.E."/>
            <person name="Martin R."/>
            <person name="Neiman A.M."/>
            <person name="Nikolaou E."/>
            <person name="Quail M.A."/>
            <person name="Quinn J."/>
            <person name="Santos M.C."/>
            <person name="Schmitzberger F.F."/>
            <person name="Sherlock G."/>
            <person name="Shah P."/>
            <person name="Silverstein K.A."/>
            <person name="Skrzypek M.S."/>
            <person name="Soll D."/>
            <person name="Staggs R."/>
            <person name="Stansfield I."/>
            <person name="Stumpf M.P."/>
            <person name="Sudbery P.E."/>
            <person name="Srikantha T."/>
            <person name="Zeng Q."/>
            <person name="Berman J."/>
            <person name="Berriman M."/>
            <person name="Heitman J."/>
            <person name="Gow N.A."/>
            <person name="Lorenz M.C."/>
            <person name="Birren B.W."/>
            <person name="Kellis M."/>
            <person name="Cuomo C.A."/>
        </authorList>
    </citation>
    <scope>NUCLEOTIDE SEQUENCE [LARGE SCALE GENOMIC DNA]</scope>
    <source>
        <strain evidence="21">ATCC 11503 / BCRC 21390 / CBS 2605 / JCM 1781 / NBRC 1676 / NRRL YB-4239</strain>
    </source>
</reference>
<evidence type="ECO:0000256" key="10">
    <source>
        <dbReference type="ARBA" id="ARBA00023004"/>
    </source>
</evidence>
<dbReference type="HOGENOM" id="CLU_006714_3_1_1"/>
<keyword evidence="9 17" id="KW-0809">Transit peptide</keyword>
<dbReference type="GO" id="GO:0005759">
    <property type="term" value="C:mitochondrial matrix"/>
    <property type="evidence" value="ECO:0007669"/>
    <property type="project" value="EnsemblFungi"/>
</dbReference>
<name>A5E7S0_LODEL</name>
<evidence type="ECO:0000256" key="16">
    <source>
        <dbReference type="ARBA" id="ARBA00032706"/>
    </source>
</evidence>
<dbReference type="AlphaFoldDB" id="A5E7S0"/>
<comment type="subcellular location">
    <subcellularLocation>
        <location evidence="2 17">Mitochondrion</location>
    </subcellularLocation>
</comment>
<dbReference type="OrthoDB" id="10262323at2759"/>
<dbReference type="PROSITE" id="PS00450">
    <property type="entry name" value="ACONITASE_1"/>
    <property type="match status" value="1"/>
</dbReference>
<evidence type="ECO:0000256" key="7">
    <source>
        <dbReference type="ARBA" id="ARBA00022605"/>
    </source>
</evidence>
<evidence type="ECO:0000259" key="19">
    <source>
        <dbReference type="Pfam" id="PF00694"/>
    </source>
</evidence>
<keyword evidence="7 17" id="KW-0028">Amino-acid biosynthesis</keyword>